<comment type="caution">
    <text evidence="2">The sequence shown here is derived from an EMBL/GenBank/DDBJ whole genome shotgun (WGS) entry which is preliminary data.</text>
</comment>
<sequence length="64" mass="7260">MTRGGKREGAGRPLGSTKPKTKTKVTFWLPTWLFRLLQKMPGSQGKIVERALIGFYKLRRKGKA</sequence>
<feature type="region of interest" description="Disordered" evidence="1">
    <location>
        <begin position="1"/>
        <end position="21"/>
    </location>
</feature>
<gene>
    <name evidence="2" type="ORF">LCGC14_2134180</name>
</gene>
<feature type="compositionally biased region" description="Basic and acidic residues" evidence="1">
    <location>
        <begin position="1"/>
        <end position="10"/>
    </location>
</feature>
<name>A0A0F9GWL2_9ZZZZ</name>
<protein>
    <submittedName>
        <fullName evidence="2">Uncharacterized protein</fullName>
    </submittedName>
</protein>
<evidence type="ECO:0000313" key="2">
    <source>
        <dbReference type="EMBL" id="KKL67517.1"/>
    </source>
</evidence>
<dbReference type="EMBL" id="LAZR01026831">
    <property type="protein sequence ID" value="KKL67517.1"/>
    <property type="molecule type" value="Genomic_DNA"/>
</dbReference>
<accession>A0A0F9GWL2</accession>
<proteinExistence type="predicted"/>
<organism evidence="2">
    <name type="scientific">marine sediment metagenome</name>
    <dbReference type="NCBI Taxonomy" id="412755"/>
    <lineage>
        <taxon>unclassified sequences</taxon>
        <taxon>metagenomes</taxon>
        <taxon>ecological metagenomes</taxon>
    </lineage>
</organism>
<evidence type="ECO:0000256" key="1">
    <source>
        <dbReference type="SAM" id="MobiDB-lite"/>
    </source>
</evidence>
<reference evidence="2" key="1">
    <citation type="journal article" date="2015" name="Nature">
        <title>Complex archaea that bridge the gap between prokaryotes and eukaryotes.</title>
        <authorList>
            <person name="Spang A."/>
            <person name="Saw J.H."/>
            <person name="Jorgensen S.L."/>
            <person name="Zaremba-Niedzwiedzka K."/>
            <person name="Martijn J."/>
            <person name="Lind A.E."/>
            <person name="van Eijk R."/>
            <person name="Schleper C."/>
            <person name="Guy L."/>
            <person name="Ettema T.J."/>
        </authorList>
    </citation>
    <scope>NUCLEOTIDE SEQUENCE</scope>
</reference>
<dbReference type="AlphaFoldDB" id="A0A0F9GWL2"/>